<dbReference type="PANTHER" id="PTHR30055:SF146">
    <property type="entry name" value="HTH-TYPE TRANSCRIPTIONAL DUAL REGULATOR CECR"/>
    <property type="match status" value="1"/>
</dbReference>
<feature type="domain" description="HTH tetR-type" evidence="3">
    <location>
        <begin position="4"/>
        <end position="64"/>
    </location>
</feature>
<evidence type="ECO:0000313" key="4">
    <source>
        <dbReference type="EMBL" id="WBO23886.1"/>
    </source>
</evidence>
<organism evidence="4 5">
    <name type="scientific">Sphingomonas abietis</name>
    <dbReference type="NCBI Taxonomy" id="3012344"/>
    <lineage>
        <taxon>Bacteria</taxon>
        <taxon>Pseudomonadati</taxon>
        <taxon>Pseudomonadota</taxon>
        <taxon>Alphaproteobacteria</taxon>
        <taxon>Sphingomonadales</taxon>
        <taxon>Sphingomonadaceae</taxon>
        <taxon>Sphingomonas</taxon>
    </lineage>
</organism>
<gene>
    <name evidence="4" type="ORF">PBT88_07190</name>
</gene>
<dbReference type="InterPro" id="IPR001647">
    <property type="entry name" value="HTH_TetR"/>
</dbReference>
<dbReference type="PANTHER" id="PTHR30055">
    <property type="entry name" value="HTH-TYPE TRANSCRIPTIONAL REGULATOR RUTR"/>
    <property type="match status" value="1"/>
</dbReference>
<dbReference type="SUPFAM" id="SSF46689">
    <property type="entry name" value="Homeodomain-like"/>
    <property type="match status" value="1"/>
</dbReference>
<evidence type="ECO:0000256" key="1">
    <source>
        <dbReference type="ARBA" id="ARBA00023125"/>
    </source>
</evidence>
<protein>
    <submittedName>
        <fullName evidence="4">Helix-turn-helix domain containing protein</fullName>
    </submittedName>
</protein>
<dbReference type="RefSeq" id="WP_270078515.1">
    <property type="nucleotide sequence ID" value="NZ_CP115174.1"/>
</dbReference>
<dbReference type="PRINTS" id="PR00455">
    <property type="entry name" value="HTHTETR"/>
</dbReference>
<dbReference type="Gene3D" id="1.10.357.10">
    <property type="entry name" value="Tetracycline Repressor, domain 2"/>
    <property type="match status" value="1"/>
</dbReference>
<proteinExistence type="predicted"/>
<keyword evidence="1 2" id="KW-0238">DNA-binding</keyword>
<feature type="DNA-binding region" description="H-T-H motif" evidence="2">
    <location>
        <begin position="27"/>
        <end position="46"/>
    </location>
</feature>
<dbReference type="Pfam" id="PF00440">
    <property type="entry name" value="TetR_N"/>
    <property type="match status" value="1"/>
</dbReference>
<dbReference type="InterPro" id="IPR009057">
    <property type="entry name" value="Homeodomain-like_sf"/>
</dbReference>
<accession>A0ABY7NWV7</accession>
<dbReference type="Proteomes" id="UP001210865">
    <property type="component" value="Chromosome"/>
</dbReference>
<evidence type="ECO:0000259" key="3">
    <source>
        <dbReference type="PROSITE" id="PS50977"/>
    </source>
</evidence>
<keyword evidence="5" id="KW-1185">Reference proteome</keyword>
<dbReference type="InterPro" id="IPR050109">
    <property type="entry name" value="HTH-type_TetR-like_transc_reg"/>
</dbReference>
<name>A0ABY7NWV7_9SPHN</name>
<sequence>MEIFDTRERLLEAAAAEFLRHGFAGANVGKIAGAAGVSKKTVYVHFASKEALCSVKIFVHDDLLLF</sequence>
<reference evidence="4 5" key="1">
    <citation type="submission" date="2022-12" db="EMBL/GenBank/DDBJ databases">
        <title>Sphingomonas abieness sp. nov., an endophytic bacterium isolated from Abies koreana.</title>
        <authorList>
            <person name="Jiang L."/>
            <person name="Lee J."/>
        </authorList>
    </citation>
    <scope>NUCLEOTIDE SEQUENCE [LARGE SCALE GENOMIC DNA]</scope>
    <source>
        <strain evidence="5">PAMB 00755</strain>
    </source>
</reference>
<evidence type="ECO:0000313" key="5">
    <source>
        <dbReference type="Proteomes" id="UP001210865"/>
    </source>
</evidence>
<dbReference type="PROSITE" id="PS50977">
    <property type="entry name" value="HTH_TETR_2"/>
    <property type="match status" value="1"/>
</dbReference>
<dbReference type="EMBL" id="CP115174">
    <property type="protein sequence ID" value="WBO23886.1"/>
    <property type="molecule type" value="Genomic_DNA"/>
</dbReference>
<evidence type="ECO:0000256" key="2">
    <source>
        <dbReference type="PROSITE-ProRule" id="PRU00335"/>
    </source>
</evidence>